<accession>A0A5C6B204</accession>
<gene>
    <name evidence="1" type="ORF">Pla52n_24650</name>
</gene>
<evidence type="ECO:0000313" key="1">
    <source>
        <dbReference type="EMBL" id="TWU04424.1"/>
    </source>
</evidence>
<name>A0A5C6B204_9BACT</name>
<dbReference type="Proteomes" id="UP000320176">
    <property type="component" value="Unassembled WGS sequence"/>
</dbReference>
<reference evidence="1 2" key="1">
    <citation type="submission" date="2019-02" db="EMBL/GenBank/DDBJ databases">
        <title>Deep-cultivation of Planctomycetes and their phenomic and genomic characterization uncovers novel biology.</title>
        <authorList>
            <person name="Wiegand S."/>
            <person name="Jogler M."/>
            <person name="Boedeker C."/>
            <person name="Pinto D."/>
            <person name="Vollmers J."/>
            <person name="Rivas-Marin E."/>
            <person name="Kohn T."/>
            <person name="Peeters S.H."/>
            <person name="Heuer A."/>
            <person name="Rast P."/>
            <person name="Oberbeckmann S."/>
            <person name="Bunk B."/>
            <person name="Jeske O."/>
            <person name="Meyerdierks A."/>
            <person name="Storesund J.E."/>
            <person name="Kallscheuer N."/>
            <person name="Luecker S."/>
            <person name="Lage O.M."/>
            <person name="Pohl T."/>
            <person name="Merkel B.J."/>
            <person name="Hornburger P."/>
            <person name="Mueller R.-W."/>
            <person name="Bruemmer F."/>
            <person name="Labrenz M."/>
            <person name="Spormann A.M."/>
            <person name="Op Den Camp H."/>
            <person name="Overmann J."/>
            <person name="Amann R."/>
            <person name="Jetten M.S.M."/>
            <person name="Mascher T."/>
            <person name="Medema M.H."/>
            <person name="Devos D.P."/>
            <person name="Kaster A.-K."/>
            <person name="Ovreas L."/>
            <person name="Rohde M."/>
            <person name="Galperin M.Y."/>
            <person name="Jogler C."/>
        </authorList>
    </citation>
    <scope>NUCLEOTIDE SEQUENCE [LARGE SCALE GENOMIC DNA]</scope>
    <source>
        <strain evidence="1 2">Pla52n</strain>
    </source>
</reference>
<evidence type="ECO:0000313" key="2">
    <source>
        <dbReference type="Proteomes" id="UP000320176"/>
    </source>
</evidence>
<dbReference type="EMBL" id="SJPN01000003">
    <property type="protein sequence ID" value="TWU04424.1"/>
    <property type="molecule type" value="Genomic_DNA"/>
</dbReference>
<protein>
    <submittedName>
        <fullName evidence="1">Uncharacterized protein</fullName>
    </submittedName>
</protein>
<proteinExistence type="predicted"/>
<keyword evidence="2" id="KW-1185">Reference proteome</keyword>
<dbReference type="AlphaFoldDB" id="A0A5C6B204"/>
<sequence length="43" mass="4714">MSLGVSYRVARGFAMSGKGPRCLAVRAYFRARLVSSELYPTST</sequence>
<organism evidence="1 2">
    <name type="scientific">Stieleria varia</name>
    <dbReference type="NCBI Taxonomy" id="2528005"/>
    <lineage>
        <taxon>Bacteria</taxon>
        <taxon>Pseudomonadati</taxon>
        <taxon>Planctomycetota</taxon>
        <taxon>Planctomycetia</taxon>
        <taxon>Pirellulales</taxon>
        <taxon>Pirellulaceae</taxon>
        <taxon>Stieleria</taxon>
    </lineage>
</organism>
<comment type="caution">
    <text evidence="1">The sequence shown here is derived from an EMBL/GenBank/DDBJ whole genome shotgun (WGS) entry which is preliminary data.</text>
</comment>